<name>A0ABX8YF14_ANETH</name>
<protein>
    <recommendedName>
        <fullName evidence="2">Anti-sigma-W factor RsiW</fullName>
    </recommendedName>
</protein>
<comment type="similarity">
    <text evidence="1">Belongs to the zinc-associated anti-sigma factor (ZAS) superfamily. Anti-sigma-W factor family.</text>
</comment>
<dbReference type="Pfam" id="PF13490">
    <property type="entry name" value="zf-HC2"/>
    <property type="match status" value="1"/>
</dbReference>
<dbReference type="InterPro" id="IPR027383">
    <property type="entry name" value="Znf_put"/>
</dbReference>
<feature type="transmembrane region" description="Helical" evidence="3">
    <location>
        <begin position="104"/>
        <end position="123"/>
    </location>
</feature>
<reference evidence="5 6" key="1">
    <citation type="submission" date="2021-08" db="EMBL/GenBank/DDBJ databases">
        <title>Complete genome sequence of the strain Aneurinibacillus thermoaerophilus CCM 8960.</title>
        <authorList>
            <person name="Musilova J."/>
            <person name="Kourilova X."/>
            <person name="Pernicova I."/>
            <person name="Bezdicek M."/>
            <person name="Lengerova M."/>
            <person name="Obruca S."/>
            <person name="Sedlar K."/>
        </authorList>
    </citation>
    <scope>NUCLEOTIDE SEQUENCE [LARGE SCALE GENOMIC DNA]</scope>
    <source>
        <strain evidence="5 6">CCM 8960</strain>
    </source>
</reference>
<accession>A0ABX8YF14</accession>
<dbReference type="GeneID" id="97141114"/>
<dbReference type="Gene3D" id="1.10.10.1320">
    <property type="entry name" value="Anti-sigma factor, zinc-finger domain"/>
    <property type="match status" value="1"/>
</dbReference>
<keyword evidence="3" id="KW-1133">Transmembrane helix</keyword>
<evidence type="ECO:0000313" key="6">
    <source>
        <dbReference type="Proteomes" id="UP000826616"/>
    </source>
</evidence>
<evidence type="ECO:0000256" key="2">
    <source>
        <dbReference type="ARBA" id="ARBA00024438"/>
    </source>
</evidence>
<organism evidence="5 6">
    <name type="scientific">Aneurinibacillus thermoaerophilus</name>
    <dbReference type="NCBI Taxonomy" id="143495"/>
    <lineage>
        <taxon>Bacteria</taxon>
        <taxon>Bacillati</taxon>
        <taxon>Bacillota</taxon>
        <taxon>Bacilli</taxon>
        <taxon>Bacillales</taxon>
        <taxon>Paenibacillaceae</taxon>
        <taxon>Aneurinibacillus group</taxon>
        <taxon>Aneurinibacillus</taxon>
    </lineage>
</organism>
<dbReference type="EMBL" id="CP080764">
    <property type="protein sequence ID" value="QYY43930.1"/>
    <property type="molecule type" value="Genomic_DNA"/>
</dbReference>
<evidence type="ECO:0000313" key="5">
    <source>
        <dbReference type="EMBL" id="QYY43930.1"/>
    </source>
</evidence>
<dbReference type="InterPro" id="IPR041916">
    <property type="entry name" value="Anti_sigma_zinc_sf"/>
</dbReference>
<sequence>MKCPDIGFIQAYIDGEINRDMRKAFSAHLEHCPNCRTSLEQAKKLEQWAETAIQEAFTEPKLSHLSIDTDAAWERFEQRLQHELKPVKTKRKGWINMKKPYKKLMAGTAAAAVLLGSLAIPQVQVAASQFLSIFRMDKVEMIKLTQSDLQEIERWVAGNEKGMKEIKGIGKIWVGEQNGDRGTRTFEKREDAIKAGYALPAIPEGYKTENIFVSPSFTLHMQLDTKKTNALLHQLKANVEFDEKLDNKPFSLTVPEAVHIELVPANADTKKAHPSAHISYMESGAPQIQVPKDVDLNQLRETVLSLPFIPQNVKQQLASIQDWQRTLPIPYIIDEKHQTREVTVQGAKGIIYEAENQTFLIWQKDGKLHYMNAYDSKNETHTDALLSLANQMK</sequence>
<dbReference type="Proteomes" id="UP000826616">
    <property type="component" value="Chromosome"/>
</dbReference>
<gene>
    <name evidence="5" type="ORF">K3F53_06990</name>
</gene>
<evidence type="ECO:0000256" key="3">
    <source>
        <dbReference type="SAM" id="Phobius"/>
    </source>
</evidence>
<dbReference type="RefSeq" id="WP_220559919.1">
    <property type="nucleotide sequence ID" value="NZ_CP080764.1"/>
</dbReference>
<proteinExistence type="inferred from homology"/>
<keyword evidence="3" id="KW-0812">Transmembrane</keyword>
<feature type="domain" description="Putative zinc-finger" evidence="4">
    <location>
        <begin position="9"/>
        <end position="36"/>
    </location>
</feature>
<evidence type="ECO:0000259" key="4">
    <source>
        <dbReference type="Pfam" id="PF13490"/>
    </source>
</evidence>
<keyword evidence="3" id="KW-0472">Membrane</keyword>
<evidence type="ECO:0000256" key="1">
    <source>
        <dbReference type="ARBA" id="ARBA00024353"/>
    </source>
</evidence>
<keyword evidence="6" id="KW-1185">Reference proteome</keyword>